<name>A0ABV4WFR2_9CYAN</name>
<gene>
    <name evidence="2" type="ORF">ACE1CA_05220</name>
</gene>
<keyword evidence="3" id="KW-1185">Reference proteome</keyword>
<feature type="coiled-coil region" evidence="1">
    <location>
        <begin position="93"/>
        <end position="120"/>
    </location>
</feature>
<reference evidence="2 3" key="1">
    <citation type="submission" date="2024-09" db="EMBL/GenBank/DDBJ databases">
        <title>Floridaenema gen nov. (Aerosakkonemataceae, Aerosakkonematales ord. nov., Cyanobacteria) from benthic tropical and subtropical fresh waters, with the description of four new species.</title>
        <authorList>
            <person name="Moretto J.A."/>
            <person name="Berthold D.E."/>
            <person name="Lefler F.W."/>
            <person name="Huang I.-S."/>
            <person name="Laughinghouse H. IV."/>
        </authorList>
    </citation>
    <scope>NUCLEOTIDE SEQUENCE [LARGE SCALE GENOMIC DNA]</scope>
    <source>
        <strain evidence="2 3">BLCC-F167</strain>
    </source>
</reference>
<protein>
    <submittedName>
        <fullName evidence="2">Uncharacterized protein</fullName>
    </submittedName>
</protein>
<dbReference type="RefSeq" id="WP_413276363.1">
    <property type="nucleotide sequence ID" value="NZ_JBHFNT010000048.1"/>
</dbReference>
<sequence length="121" mass="14421">MLDISFYEKNGEEPYSVEVSEEIFKWLAKSEFSTIGETVAKKMVIEGEEVELKLVDLDKVNRQKLKDFFQNAIVDEEKKKHHELGDSPSKQEEQTLTYRLEKLQELRKCVENEKYQYLQRE</sequence>
<proteinExistence type="predicted"/>
<evidence type="ECO:0000313" key="3">
    <source>
        <dbReference type="Proteomes" id="UP001576780"/>
    </source>
</evidence>
<comment type="caution">
    <text evidence="2">The sequence shown here is derived from an EMBL/GenBank/DDBJ whole genome shotgun (WGS) entry which is preliminary data.</text>
</comment>
<keyword evidence="1" id="KW-0175">Coiled coil</keyword>
<dbReference type="Proteomes" id="UP001576780">
    <property type="component" value="Unassembled WGS sequence"/>
</dbReference>
<evidence type="ECO:0000313" key="2">
    <source>
        <dbReference type="EMBL" id="MFB2833915.1"/>
    </source>
</evidence>
<accession>A0ABV4WFR2</accession>
<evidence type="ECO:0000256" key="1">
    <source>
        <dbReference type="SAM" id="Coils"/>
    </source>
</evidence>
<dbReference type="EMBL" id="JBHFNT010000048">
    <property type="protein sequence ID" value="MFB2833915.1"/>
    <property type="molecule type" value="Genomic_DNA"/>
</dbReference>
<organism evidence="2 3">
    <name type="scientific">Floridaenema evergladense BLCC-F167</name>
    <dbReference type="NCBI Taxonomy" id="3153639"/>
    <lineage>
        <taxon>Bacteria</taxon>
        <taxon>Bacillati</taxon>
        <taxon>Cyanobacteriota</taxon>
        <taxon>Cyanophyceae</taxon>
        <taxon>Oscillatoriophycideae</taxon>
        <taxon>Aerosakkonematales</taxon>
        <taxon>Aerosakkonemataceae</taxon>
        <taxon>Floridanema</taxon>
        <taxon>Floridanema evergladense</taxon>
    </lineage>
</organism>